<evidence type="ECO:0000256" key="10">
    <source>
        <dbReference type="RuleBase" id="RU367131"/>
    </source>
</evidence>
<name>A0AAV2MDL2_KNICA</name>
<feature type="compositionally biased region" description="Basic and acidic residues" evidence="11">
    <location>
        <begin position="355"/>
        <end position="370"/>
    </location>
</feature>
<dbReference type="GO" id="GO:2001045">
    <property type="term" value="P:negative regulation of integrin-mediated signaling pathway"/>
    <property type="evidence" value="ECO:0007669"/>
    <property type="project" value="UniProtKB-UniRule"/>
</dbReference>
<reference evidence="12 13" key="1">
    <citation type="submission" date="2024-04" db="EMBL/GenBank/DDBJ databases">
        <authorList>
            <person name="Waldvogel A.-M."/>
            <person name="Schoenle A."/>
        </authorList>
    </citation>
    <scope>NUCLEOTIDE SEQUENCE [LARGE SCALE GENOMIC DNA]</scope>
</reference>
<dbReference type="GO" id="GO:0008157">
    <property type="term" value="F:protein phosphatase 1 binding"/>
    <property type="evidence" value="ECO:0007669"/>
    <property type="project" value="UniProtKB-UniRule"/>
</dbReference>
<feature type="compositionally biased region" description="Basic and acidic residues" evidence="11">
    <location>
        <begin position="60"/>
        <end position="70"/>
    </location>
</feature>
<comment type="subunit">
    <text evidence="2 10">Binds PPP1CA and actin.</text>
</comment>
<sequence length="943" mass="105826">MRSDQWEWTQSCERKQLLCCRLEHVLRSGGGPKTADRREQRGLWTEEDSQGQGTEETKEDGDRGVRKTGDKGGPLRTVDRRDQEGTEETKEDREEQRPFGAVPWDRVCLWKPHARIHSSTTVKFLPASFPLLCQRKHWPLLLTAAGCFLKVYGEKNSSAFVPWSSSFMGCCCKSHHHGSWTPSTLLQDDDAEQHHSIMVGEGGHTRDSTPKRKTKFSTLGKIFKPWKWRKKKSSDKFQETSEELERKMSTRRTRQELIDQGVLKEVLDNDAVQGKPPQVKNGHTLPVSTGVSTDHGGRSPGKLEPDFRSAPPWLPQTEALGSRLAGLGLGGGARTYAESDWKPNLVWQGHSGLEEGRRVGRPHHDPEQKRPGLQKVMSEDGRRTREVEWKPTLPRHASAEEGRTRRDTDSPFAQQPDVHPAFREPPKHAVMSPPKWLMSSTPDPGSSSGQFPSPHQNSSSGQFPSSHQFSSAGHFTSPSTGHTSKPVRSVSSAGVSAQLPPISSLSQGIKQPPLPPPKPVNRGNAAMLGDYAQATGGTSMVPVKPSPPMPPKRTTPVTKRSTEEVPPTGHPIVPSPLSLEDHKTLALGFSLPPLSTSPPSHHLQHQHTYPHALPQPIPLLLDPPSPPPESPQRPAPIPLHIMIQRALSSPGPAQPHPDGAQRAHALLFETPEYQGGRPLPVSIQPLKISEDDFSEEDDDDEEDEEYDGEIPQPELEPRTRRCMVGDVCVLPEENSSEEEEEEDAQEADSDSDGPVQYKHSDSEEDEDEPPLSALASRVKRKDTLALKLSGRSCAPHRERFPPERHTLTWQSREQWEAIRTQIGTALTRRLSQRPTAEELEQRNILHPKNQADRQAEVREIKRRLTRKLSERPTVAELQARKILRFHEYVEVTDAQDYDRRADKPWTKLTPADKAAIRKELNDYKSTEMEVHEESRMYTRFHRP</sequence>
<dbReference type="AlphaFoldDB" id="A0AAV2MDL2"/>
<comment type="similarity">
    <text evidence="1 10">Belongs to the phosphatase and actin regulator family.</text>
</comment>
<dbReference type="GO" id="GO:0030027">
    <property type="term" value="C:lamellipodium"/>
    <property type="evidence" value="ECO:0007669"/>
    <property type="project" value="UniProtKB-SubCell"/>
</dbReference>
<keyword evidence="3 10" id="KW-0217">Developmental protein</keyword>
<feature type="compositionally biased region" description="Basic and acidic residues" evidence="11">
    <location>
        <begin position="295"/>
        <end position="307"/>
    </location>
</feature>
<evidence type="ECO:0000256" key="11">
    <source>
        <dbReference type="SAM" id="MobiDB-lite"/>
    </source>
</evidence>
<feature type="compositionally biased region" description="Polar residues" evidence="11">
    <location>
        <begin position="438"/>
        <end position="483"/>
    </location>
</feature>
<keyword evidence="8 10" id="KW-0966">Cell projection</keyword>
<feature type="compositionally biased region" description="Pro residues" evidence="11">
    <location>
        <begin position="544"/>
        <end position="553"/>
    </location>
</feature>
<dbReference type="GO" id="GO:0001755">
    <property type="term" value="P:neural crest cell migration"/>
    <property type="evidence" value="ECO:0007669"/>
    <property type="project" value="UniProtKB-UniRule"/>
</dbReference>
<comment type="subcellular location">
    <subcellularLocation>
        <location evidence="10">Cytoplasm</location>
    </subcellularLocation>
    <subcellularLocation>
        <location evidence="10">Cell projection</location>
        <location evidence="10">Lamellipodium</location>
    </subcellularLocation>
</comment>
<dbReference type="Gene3D" id="6.10.140.1750">
    <property type="match status" value="1"/>
</dbReference>
<keyword evidence="7 10" id="KW-0009">Actin-binding</keyword>
<evidence type="ECO:0000256" key="1">
    <source>
        <dbReference type="ARBA" id="ARBA00009795"/>
    </source>
</evidence>
<dbReference type="GO" id="GO:0005737">
    <property type="term" value="C:cytoplasm"/>
    <property type="evidence" value="ECO:0007669"/>
    <property type="project" value="UniProtKB-SubCell"/>
</dbReference>
<feature type="repeat" description="RPEL" evidence="9">
    <location>
        <begin position="862"/>
        <end position="887"/>
    </location>
</feature>
<feature type="compositionally biased region" description="Basic and acidic residues" evidence="11">
    <location>
        <begin position="77"/>
        <end position="97"/>
    </location>
</feature>
<dbReference type="EMBL" id="OZ035829">
    <property type="protein sequence ID" value="CAL1611471.1"/>
    <property type="molecule type" value="Genomic_DNA"/>
</dbReference>
<dbReference type="Pfam" id="PF02755">
    <property type="entry name" value="RPEL"/>
    <property type="match status" value="2"/>
</dbReference>
<feature type="compositionally biased region" description="Basic and acidic residues" evidence="11">
    <location>
        <begin position="377"/>
        <end position="389"/>
    </location>
</feature>
<feature type="compositionally biased region" description="Low complexity" evidence="11">
    <location>
        <begin position="590"/>
        <end position="601"/>
    </location>
</feature>
<dbReference type="GO" id="GO:0072542">
    <property type="term" value="F:protein phosphatase activator activity"/>
    <property type="evidence" value="ECO:0007669"/>
    <property type="project" value="UniProtKB-UniRule"/>
</dbReference>
<feature type="compositionally biased region" description="Pro residues" evidence="11">
    <location>
        <begin position="613"/>
        <end position="637"/>
    </location>
</feature>
<feature type="region of interest" description="Disordered" evidence="11">
    <location>
        <begin position="355"/>
        <end position="780"/>
    </location>
</feature>
<dbReference type="GO" id="GO:0001843">
    <property type="term" value="P:neural tube closure"/>
    <property type="evidence" value="ECO:0007669"/>
    <property type="project" value="UniProtKB-UniRule"/>
</dbReference>
<dbReference type="Gene3D" id="6.10.140.2130">
    <property type="match status" value="1"/>
</dbReference>
<gene>
    <name evidence="12" type="ORF">KC01_LOCUS37882</name>
</gene>
<feature type="compositionally biased region" description="Basic and acidic residues" evidence="11">
    <location>
        <begin position="397"/>
        <end position="409"/>
    </location>
</feature>
<feature type="compositionally biased region" description="Polar residues" evidence="11">
    <location>
        <begin position="489"/>
        <end position="509"/>
    </location>
</feature>
<dbReference type="GO" id="GO:0030036">
    <property type="term" value="P:actin cytoskeleton organization"/>
    <property type="evidence" value="ECO:0007669"/>
    <property type="project" value="UniProtKB-UniRule"/>
</dbReference>
<evidence type="ECO:0000256" key="5">
    <source>
        <dbReference type="ARBA" id="ARBA00022737"/>
    </source>
</evidence>
<evidence type="ECO:0000256" key="9">
    <source>
        <dbReference type="PROSITE-ProRule" id="PRU00401"/>
    </source>
</evidence>
<feature type="repeat" description="RPEL" evidence="9">
    <location>
        <begin position="824"/>
        <end position="849"/>
    </location>
</feature>
<dbReference type="GO" id="GO:0003779">
    <property type="term" value="F:actin binding"/>
    <property type="evidence" value="ECO:0007669"/>
    <property type="project" value="UniProtKB-UniRule"/>
</dbReference>
<protein>
    <recommendedName>
        <fullName evidence="10">Phosphatase and actin regulator 4</fullName>
    </recommendedName>
</protein>
<evidence type="ECO:0000256" key="8">
    <source>
        <dbReference type="ARBA" id="ARBA00023273"/>
    </source>
</evidence>
<organism evidence="12 13">
    <name type="scientific">Knipowitschia caucasica</name>
    <name type="common">Caucasian dwarf goby</name>
    <name type="synonym">Pomatoschistus caucasicus</name>
    <dbReference type="NCBI Taxonomy" id="637954"/>
    <lineage>
        <taxon>Eukaryota</taxon>
        <taxon>Metazoa</taxon>
        <taxon>Chordata</taxon>
        <taxon>Craniata</taxon>
        <taxon>Vertebrata</taxon>
        <taxon>Euteleostomi</taxon>
        <taxon>Actinopterygii</taxon>
        <taxon>Neopterygii</taxon>
        <taxon>Teleostei</taxon>
        <taxon>Neoteleostei</taxon>
        <taxon>Acanthomorphata</taxon>
        <taxon>Gobiaria</taxon>
        <taxon>Gobiiformes</taxon>
        <taxon>Gobioidei</taxon>
        <taxon>Gobiidae</taxon>
        <taxon>Gobiinae</taxon>
        <taxon>Knipowitschia</taxon>
    </lineage>
</organism>
<keyword evidence="5" id="KW-0677">Repeat</keyword>
<dbReference type="GO" id="GO:0007266">
    <property type="term" value="P:Rho protein signal transduction"/>
    <property type="evidence" value="ECO:0007669"/>
    <property type="project" value="UniProtKB-UniRule"/>
</dbReference>
<feature type="region of interest" description="Disordered" evidence="11">
    <location>
        <begin position="28"/>
        <end position="98"/>
    </location>
</feature>
<dbReference type="GO" id="GO:0051726">
    <property type="term" value="P:regulation of cell cycle"/>
    <property type="evidence" value="ECO:0007669"/>
    <property type="project" value="UniProtKB-UniRule"/>
</dbReference>
<dbReference type="InterPro" id="IPR004018">
    <property type="entry name" value="RPEL_repeat"/>
</dbReference>
<evidence type="ECO:0000256" key="4">
    <source>
        <dbReference type="ARBA" id="ARBA00022490"/>
    </source>
</evidence>
<dbReference type="Proteomes" id="UP001497482">
    <property type="component" value="Chromosome 7"/>
</dbReference>
<evidence type="ECO:0000256" key="3">
    <source>
        <dbReference type="ARBA" id="ARBA00022473"/>
    </source>
</evidence>
<evidence type="ECO:0000256" key="6">
    <source>
        <dbReference type="ARBA" id="ARBA00022902"/>
    </source>
</evidence>
<keyword evidence="13" id="KW-1185">Reference proteome</keyword>
<evidence type="ECO:0000313" key="13">
    <source>
        <dbReference type="Proteomes" id="UP001497482"/>
    </source>
</evidence>
<keyword evidence="6 10" id="KW-0524">Neurogenesis</keyword>
<dbReference type="GO" id="GO:0061386">
    <property type="term" value="P:closure of optic fissure"/>
    <property type="evidence" value="ECO:0007669"/>
    <property type="project" value="UniProtKB-UniRule"/>
</dbReference>
<dbReference type="GO" id="GO:0048484">
    <property type="term" value="P:enteric nervous system development"/>
    <property type="evidence" value="ECO:0007669"/>
    <property type="project" value="UniProtKB-UniRule"/>
</dbReference>
<dbReference type="PANTHER" id="PTHR12751">
    <property type="entry name" value="PHOSPHATASE AND ACTIN REGULATOR PHACTR"/>
    <property type="match status" value="1"/>
</dbReference>
<accession>A0AAV2MDL2</accession>
<dbReference type="PROSITE" id="PS51073">
    <property type="entry name" value="RPEL"/>
    <property type="match status" value="3"/>
</dbReference>
<feature type="repeat" description="RPEL" evidence="9">
    <location>
        <begin position="242"/>
        <end position="267"/>
    </location>
</feature>
<evidence type="ECO:0000256" key="7">
    <source>
        <dbReference type="ARBA" id="ARBA00023203"/>
    </source>
</evidence>
<evidence type="ECO:0000313" key="12">
    <source>
        <dbReference type="EMBL" id="CAL1611471.1"/>
    </source>
</evidence>
<feature type="compositionally biased region" description="Acidic residues" evidence="11">
    <location>
        <begin position="734"/>
        <end position="751"/>
    </location>
</feature>
<keyword evidence="4 10" id="KW-0963">Cytoplasm</keyword>
<feature type="region of interest" description="Disordered" evidence="11">
    <location>
        <begin position="272"/>
        <end position="309"/>
    </location>
</feature>
<evidence type="ECO:0000256" key="2">
    <source>
        <dbReference type="ARBA" id="ARBA00011844"/>
    </source>
</evidence>
<feature type="compositionally biased region" description="Acidic residues" evidence="11">
    <location>
        <begin position="691"/>
        <end position="708"/>
    </location>
</feature>
<comment type="function">
    <text evidence="10">Regulator of protein phosphatase 1 (PP1) required for neural tube and optic fissure closure, and enteric neural crest cell (ENCCs) migration during development. Acts as an activator of PP1. During neural tube closure, localizes to the ventral neural tube and activates PP1, leading to down-regulate cell proliferation within cranial neural tissue and the neural retina. Also acts as a regulator of migration of enteric neural crest cells (ENCCs) by activating PP1, leading to repression of the integrin signaling through the rho/rock pathway.</text>
</comment>
<dbReference type="SMART" id="SM00707">
    <property type="entry name" value="RPEL"/>
    <property type="match status" value="3"/>
</dbReference>
<proteinExistence type="inferred from homology"/>
<dbReference type="PANTHER" id="PTHR12751:SF4">
    <property type="entry name" value="PHOSPHATASE AND ACTIN REGULATOR 4"/>
    <property type="match status" value="1"/>
</dbReference>